<organism evidence="1 2">
    <name type="scientific">Paenibacillus baimaensis</name>
    <dbReference type="NCBI Taxonomy" id="2982185"/>
    <lineage>
        <taxon>Bacteria</taxon>
        <taxon>Bacillati</taxon>
        <taxon>Bacillota</taxon>
        <taxon>Bacilli</taxon>
        <taxon>Bacillales</taxon>
        <taxon>Paenibacillaceae</taxon>
        <taxon>Paenibacillus</taxon>
    </lineage>
</organism>
<comment type="caution">
    <text evidence="1">The sequence shown here is derived from an EMBL/GenBank/DDBJ whole genome shotgun (WGS) entry which is preliminary data.</text>
</comment>
<proteinExistence type="predicted"/>
<dbReference type="Proteomes" id="UP001652445">
    <property type="component" value="Unassembled WGS sequence"/>
</dbReference>
<protein>
    <submittedName>
        <fullName evidence="1">Uncharacterized protein</fullName>
    </submittedName>
</protein>
<reference evidence="1 2" key="1">
    <citation type="submission" date="2022-09" db="EMBL/GenBank/DDBJ databases">
        <authorList>
            <person name="Han X.L."/>
            <person name="Wang Q."/>
            <person name="Lu T."/>
        </authorList>
    </citation>
    <scope>NUCLEOTIDE SEQUENCE [LARGE SCALE GENOMIC DNA]</scope>
    <source>
        <strain evidence="1 2">WQ 127069</strain>
    </source>
</reference>
<sequence>MTRIDYAIISGDFDLIRNMDNLLLIDGRMRPAQPIDLFLVDELSILLEAYN</sequence>
<evidence type="ECO:0000313" key="1">
    <source>
        <dbReference type="EMBL" id="MCU6798117.1"/>
    </source>
</evidence>
<keyword evidence="2" id="KW-1185">Reference proteome</keyword>
<accession>A0ABT2UWD5</accession>
<name>A0ABT2UWD5_9BACL</name>
<evidence type="ECO:0000313" key="2">
    <source>
        <dbReference type="Proteomes" id="UP001652445"/>
    </source>
</evidence>
<dbReference type="EMBL" id="JAOQIO010000124">
    <property type="protein sequence ID" value="MCU6798117.1"/>
    <property type="molecule type" value="Genomic_DNA"/>
</dbReference>
<gene>
    <name evidence="1" type="ORF">OB236_38925</name>
</gene>